<dbReference type="Proteomes" id="UP000261620">
    <property type="component" value="Unplaced"/>
</dbReference>
<keyword evidence="1" id="KW-0472">Membrane</keyword>
<reference evidence="2" key="1">
    <citation type="submission" date="2025-08" db="UniProtKB">
        <authorList>
            <consortium name="Ensembl"/>
        </authorList>
    </citation>
    <scope>IDENTIFICATION</scope>
</reference>
<feature type="transmembrane region" description="Helical" evidence="1">
    <location>
        <begin position="20"/>
        <end position="39"/>
    </location>
</feature>
<proteinExistence type="predicted"/>
<dbReference type="Ensembl" id="ENSMMOT00000007957.1">
    <property type="protein sequence ID" value="ENSMMOP00000007811.1"/>
    <property type="gene ID" value="ENSMMOG00000006076.1"/>
</dbReference>
<accession>A0A3Q3VXE4</accession>
<organism evidence="2 3">
    <name type="scientific">Mola mola</name>
    <name type="common">Ocean sunfish</name>
    <name type="synonym">Tetraodon mola</name>
    <dbReference type="NCBI Taxonomy" id="94237"/>
    <lineage>
        <taxon>Eukaryota</taxon>
        <taxon>Metazoa</taxon>
        <taxon>Chordata</taxon>
        <taxon>Craniata</taxon>
        <taxon>Vertebrata</taxon>
        <taxon>Euteleostomi</taxon>
        <taxon>Actinopterygii</taxon>
        <taxon>Neopterygii</taxon>
        <taxon>Teleostei</taxon>
        <taxon>Neoteleostei</taxon>
        <taxon>Acanthomorphata</taxon>
        <taxon>Eupercaria</taxon>
        <taxon>Tetraodontiformes</taxon>
        <taxon>Molidae</taxon>
        <taxon>Mola</taxon>
    </lineage>
</organism>
<evidence type="ECO:0000313" key="2">
    <source>
        <dbReference type="Ensembl" id="ENSMMOP00000007811.1"/>
    </source>
</evidence>
<protein>
    <submittedName>
        <fullName evidence="2">Uncharacterized protein</fullName>
    </submittedName>
</protein>
<keyword evidence="1" id="KW-1133">Transmembrane helix</keyword>
<evidence type="ECO:0000313" key="3">
    <source>
        <dbReference type="Proteomes" id="UP000261620"/>
    </source>
</evidence>
<name>A0A3Q3VXE4_MOLML</name>
<sequence>MSPAPNSPDAHCTFCTDMSPLFLQISGCIILGVSIYLKVNKDGNVVRLKCYHRDKVFTILKKIPVILFHVFHTARLIIDVLSCCLSLSRSPMNLFLAST</sequence>
<dbReference type="AlphaFoldDB" id="A0A3Q3VXE4"/>
<keyword evidence="1" id="KW-0812">Transmembrane</keyword>
<keyword evidence="3" id="KW-1185">Reference proteome</keyword>
<reference evidence="2" key="2">
    <citation type="submission" date="2025-09" db="UniProtKB">
        <authorList>
            <consortium name="Ensembl"/>
        </authorList>
    </citation>
    <scope>IDENTIFICATION</scope>
</reference>
<evidence type="ECO:0000256" key="1">
    <source>
        <dbReference type="SAM" id="Phobius"/>
    </source>
</evidence>